<name>A0ABY4GEM5_9BACT</name>
<dbReference type="EMBL" id="CP095065">
    <property type="protein sequence ID" value="UOQ69387.1"/>
    <property type="molecule type" value="Genomic_DNA"/>
</dbReference>
<proteinExistence type="predicted"/>
<protein>
    <submittedName>
        <fullName evidence="1">Uncharacterized protein</fullName>
    </submittedName>
</protein>
<evidence type="ECO:0000313" key="1">
    <source>
        <dbReference type="EMBL" id="UOQ69387.1"/>
    </source>
</evidence>
<reference evidence="1" key="1">
    <citation type="submission" date="2022-04" db="EMBL/GenBank/DDBJ databases">
        <title>Hymenobacter sp. isolated from the air.</title>
        <authorList>
            <person name="Won M."/>
            <person name="Lee C.-M."/>
            <person name="Woen H.-Y."/>
            <person name="Kwon S.-W."/>
        </authorList>
    </citation>
    <scope>NUCLEOTIDE SEQUENCE</scope>
    <source>
        <strain evidence="1">5420S-77</strain>
        <plasmid evidence="1">unnamed4</plasmid>
    </source>
</reference>
<sequence length="51" mass="6119">MPEFKRIYHVTSLVNYCLRSGVNEPLQLHFDLRRLKDMAARVRDRTTELQT</sequence>
<keyword evidence="1" id="KW-0614">Plasmid</keyword>
<organism evidence="1 2">
    <name type="scientific">Hymenobacter volaticus</name>
    <dbReference type="NCBI Taxonomy" id="2932254"/>
    <lineage>
        <taxon>Bacteria</taxon>
        <taxon>Pseudomonadati</taxon>
        <taxon>Bacteroidota</taxon>
        <taxon>Cytophagia</taxon>
        <taxon>Cytophagales</taxon>
        <taxon>Hymenobacteraceae</taxon>
        <taxon>Hymenobacter</taxon>
    </lineage>
</organism>
<accession>A0ABY4GEM5</accession>
<geneLocation type="plasmid" evidence="1 2">
    <name>unnamed4</name>
</geneLocation>
<dbReference type="Proteomes" id="UP000830401">
    <property type="component" value="Plasmid unnamed4"/>
</dbReference>
<dbReference type="RefSeq" id="WP_245127137.1">
    <property type="nucleotide sequence ID" value="NZ_CP095065.1"/>
</dbReference>
<gene>
    <name evidence="1" type="ORF">MUN86_27235</name>
</gene>
<keyword evidence="2" id="KW-1185">Reference proteome</keyword>
<evidence type="ECO:0000313" key="2">
    <source>
        <dbReference type="Proteomes" id="UP000830401"/>
    </source>
</evidence>